<sequence length="102" mass="11733">MNIKYITSSEARDLLQDLKENSPEEAKEFEYVRQFSRLSKKDAVEAVKKISELSGFSEEVCVKIVDLMPSNIEQMLAILNSYKLTPKDEVLSSIIDYLKELQ</sequence>
<dbReference type="Pfam" id="PF03874">
    <property type="entry name" value="RNA_pol_Rpb4"/>
    <property type="match status" value="1"/>
</dbReference>
<evidence type="ECO:0000256" key="1">
    <source>
        <dbReference type="HAMAP-Rule" id="MF_00864"/>
    </source>
</evidence>
<keyword evidence="1 2" id="KW-0240">DNA-directed RNA polymerase</keyword>
<organism evidence="2 3">
    <name type="scientific">Cuniculiplasma divulgatum</name>
    <dbReference type="NCBI Taxonomy" id="1673428"/>
    <lineage>
        <taxon>Archaea</taxon>
        <taxon>Methanobacteriati</taxon>
        <taxon>Thermoplasmatota</taxon>
        <taxon>Thermoplasmata</taxon>
        <taxon>Thermoplasmatales</taxon>
        <taxon>Cuniculiplasmataceae</taxon>
        <taxon>Cuniculiplasma</taxon>
    </lineage>
</organism>
<evidence type="ECO:0000313" key="2">
    <source>
        <dbReference type="EMBL" id="SIM40054.1"/>
    </source>
</evidence>
<name>A0A1N5SVC8_9ARCH</name>
<dbReference type="GO" id="GO:0000166">
    <property type="term" value="F:nucleotide binding"/>
    <property type="evidence" value="ECO:0007669"/>
    <property type="project" value="InterPro"/>
</dbReference>
<dbReference type="GO" id="GO:0006352">
    <property type="term" value="P:DNA-templated transcription initiation"/>
    <property type="evidence" value="ECO:0007669"/>
    <property type="project" value="InterPro"/>
</dbReference>
<dbReference type="InterPro" id="IPR010924">
    <property type="entry name" value="Rpo4"/>
</dbReference>
<dbReference type="PANTHER" id="PTHR39646">
    <property type="entry name" value="RNA POLYMERASE RPB4"/>
    <property type="match status" value="1"/>
</dbReference>
<dbReference type="EMBL" id="LT671858">
    <property type="protein sequence ID" value="SIM40054.1"/>
    <property type="molecule type" value="Genomic_DNA"/>
</dbReference>
<gene>
    <name evidence="1" type="primary">rpo4</name>
    <name evidence="1" type="synonym">rpoF</name>
    <name evidence="2" type="ORF">CSP5_0368</name>
</gene>
<dbReference type="PIRSF" id="PIRSF005053">
    <property type="entry name" value="RNA_pol_F_arch"/>
    <property type="match status" value="1"/>
</dbReference>
<comment type="function">
    <text evidence="1">DNA-dependent RNA polymerase (RNAP) catalyzes the transcription of DNA into RNA using the four ribonucleoside triphosphates as substrates. This subunit is less well bound than the others.</text>
</comment>
<keyword evidence="1" id="KW-0804">Transcription</keyword>
<dbReference type="GO" id="GO:0000428">
    <property type="term" value="C:DNA-directed RNA polymerase complex"/>
    <property type="evidence" value="ECO:0007669"/>
    <property type="project" value="UniProtKB-KW"/>
</dbReference>
<dbReference type="RefSeq" id="WP_148689542.1">
    <property type="nucleotide sequence ID" value="NZ_LT671858.1"/>
</dbReference>
<dbReference type="SUPFAM" id="SSF47819">
    <property type="entry name" value="HRDC-like"/>
    <property type="match status" value="1"/>
</dbReference>
<comment type="catalytic activity">
    <reaction evidence="1">
        <text>RNA(n) + a ribonucleoside 5'-triphosphate = RNA(n+1) + diphosphate</text>
        <dbReference type="Rhea" id="RHEA:21248"/>
        <dbReference type="Rhea" id="RHEA-COMP:14527"/>
        <dbReference type="Rhea" id="RHEA-COMP:17342"/>
        <dbReference type="ChEBI" id="CHEBI:33019"/>
        <dbReference type="ChEBI" id="CHEBI:61557"/>
        <dbReference type="ChEBI" id="CHEBI:140395"/>
        <dbReference type="EC" id="2.7.7.6"/>
    </reaction>
</comment>
<keyword evidence="1" id="KW-0548">Nucleotidyltransferase</keyword>
<protein>
    <recommendedName>
        <fullName evidence="1">DNA-directed RNA polymerase subunit Rpo4</fullName>
        <ecNumber evidence="1">2.7.7.6</ecNumber>
    </recommendedName>
    <alternativeName>
        <fullName evidence="1">DNA-directed RNA polymerase subunit F</fullName>
    </alternativeName>
</protein>
<comment type="subcellular location">
    <subcellularLocation>
        <location evidence="1">Cytoplasm</location>
    </subcellularLocation>
</comment>
<dbReference type="PANTHER" id="PTHR39646:SF1">
    <property type="entry name" value="DNA-DIRECTED RNA POLYMERASE SUBUNIT RPO4"/>
    <property type="match status" value="1"/>
</dbReference>
<keyword evidence="1" id="KW-0963">Cytoplasm</keyword>
<dbReference type="GeneID" id="41587670"/>
<dbReference type="GO" id="GO:0003899">
    <property type="term" value="F:DNA-directed RNA polymerase activity"/>
    <property type="evidence" value="ECO:0007669"/>
    <property type="project" value="UniProtKB-UniRule"/>
</dbReference>
<dbReference type="InterPro" id="IPR010997">
    <property type="entry name" value="HRDC-like_sf"/>
</dbReference>
<keyword evidence="1" id="KW-0808">Transferase</keyword>
<dbReference type="HAMAP" id="MF_00864">
    <property type="entry name" value="RNApol_arch_Rpo4"/>
    <property type="match status" value="1"/>
</dbReference>
<dbReference type="GO" id="GO:0005737">
    <property type="term" value="C:cytoplasm"/>
    <property type="evidence" value="ECO:0007669"/>
    <property type="project" value="UniProtKB-SubCell"/>
</dbReference>
<comment type="subunit">
    <text evidence="1">Part of the RNA polymerase complex. Forms a stalk with Rpo7 that extends from the main structure.</text>
</comment>
<dbReference type="EC" id="2.7.7.6" evidence="1"/>
<comment type="similarity">
    <text evidence="1">Belongs to the eukaryotic RPB4 RNA polymerase subunit family.</text>
</comment>
<dbReference type="InterPro" id="IPR005574">
    <property type="entry name" value="Rpb4/RPC9"/>
</dbReference>
<dbReference type="Gene3D" id="1.10.150.80">
    <property type="entry name" value="HRDC domain"/>
    <property type="match status" value="1"/>
</dbReference>
<dbReference type="InterPro" id="IPR044876">
    <property type="entry name" value="HRDC_dom_sf"/>
</dbReference>
<proteinExistence type="inferred from homology"/>
<reference evidence="2 3" key="1">
    <citation type="submission" date="2016-04" db="EMBL/GenBank/DDBJ databases">
        <authorList>
            <person name="Evans L.H."/>
            <person name="Alamgir A."/>
            <person name="Owens N."/>
            <person name="Weber N.D."/>
            <person name="Virtaneva K."/>
            <person name="Barbian K."/>
            <person name="Babar A."/>
            <person name="Rosenke K."/>
        </authorList>
    </citation>
    <scope>NUCLEOTIDE SEQUENCE [LARGE SCALE GENOMIC DNA]</scope>
    <source>
        <strain evidence="3">S5(T) (JCM 30642 \VKM B-2941)</strain>
    </source>
</reference>
<accession>A0A1N5SVC8</accession>
<evidence type="ECO:0000313" key="3">
    <source>
        <dbReference type="Proteomes" id="UP000195607"/>
    </source>
</evidence>
<dbReference type="AlphaFoldDB" id="A0A1N5SVC8"/>
<dbReference type="Proteomes" id="UP000195607">
    <property type="component" value="Chromosome I"/>
</dbReference>